<keyword evidence="2" id="KW-1185">Reference proteome</keyword>
<keyword evidence="1" id="KW-0436">Ligase</keyword>
<comment type="caution">
    <text evidence="1">The sequence shown here is derived from an EMBL/GenBank/DDBJ whole genome shotgun (WGS) entry which is preliminary data.</text>
</comment>
<organism evidence="1 2">
    <name type="scientific">Dioscorea alata</name>
    <name type="common">Purple yam</name>
    <dbReference type="NCBI Taxonomy" id="55571"/>
    <lineage>
        <taxon>Eukaryota</taxon>
        <taxon>Viridiplantae</taxon>
        <taxon>Streptophyta</taxon>
        <taxon>Embryophyta</taxon>
        <taxon>Tracheophyta</taxon>
        <taxon>Spermatophyta</taxon>
        <taxon>Magnoliopsida</taxon>
        <taxon>Liliopsida</taxon>
        <taxon>Dioscoreales</taxon>
        <taxon>Dioscoreaceae</taxon>
        <taxon>Dioscorea</taxon>
    </lineage>
</organism>
<proteinExistence type="predicted"/>
<dbReference type="EC" id="6.2.1.3" evidence="1"/>
<evidence type="ECO:0000313" key="1">
    <source>
        <dbReference type="EMBL" id="KAH7654700.1"/>
    </source>
</evidence>
<sequence>MSTLYDHLQWWLSGHPTITTFQWSPSQTPFSSLPSLIISILLYLSLTLLLHLLPISLPSPSLLHLLSSLHNLILLLLSFTMSLGCSLSSLSLPSRHLFCFPPSSTLPQGPLFFWSYIFYLSKLYEFIDTLLILLSGGRRLTFLHVYHHAGVVLMSYLWLATKQSLMPIALVTNASVHVVMYSYYLCSSLGWRWPPRLKRMVTEIQILQFVVSFGMSLVFLWFHFFDGGCEGMQGWLFNALFNASLLLLFLDFHGKAYGSMKKREKMIMMTKKTE</sequence>
<protein>
    <submittedName>
        <fullName evidence="1">Long-chain-fatty-acid--CoA ligase protein</fullName>
        <ecNumber evidence="1">6.2.1.3</ecNumber>
    </submittedName>
</protein>
<name>A0ACB7U372_DIOAL</name>
<accession>A0ACB7U372</accession>
<dbReference type="EMBL" id="CM037029">
    <property type="protein sequence ID" value="KAH7654700.1"/>
    <property type="molecule type" value="Genomic_DNA"/>
</dbReference>
<reference evidence="2" key="1">
    <citation type="journal article" date="2022" name="Nat. Commun.">
        <title>Chromosome evolution and the genetic basis of agronomically important traits in greater yam.</title>
        <authorList>
            <person name="Bredeson J.V."/>
            <person name="Lyons J.B."/>
            <person name="Oniyinde I.O."/>
            <person name="Okereke N.R."/>
            <person name="Kolade O."/>
            <person name="Nnabue I."/>
            <person name="Nwadili C.O."/>
            <person name="Hribova E."/>
            <person name="Parker M."/>
            <person name="Nwogha J."/>
            <person name="Shu S."/>
            <person name="Carlson J."/>
            <person name="Kariba R."/>
            <person name="Muthemba S."/>
            <person name="Knop K."/>
            <person name="Barton G.J."/>
            <person name="Sherwood A.V."/>
            <person name="Lopez-Montes A."/>
            <person name="Asiedu R."/>
            <person name="Jamnadass R."/>
            <person name="Muchugi A."/>
            <person name="Goodstein D."/>
            <person name="Egesi C.N."/>
            <person name="Featherston J."/>
            <person name="Asfaw A."/>
            <person name="Simpson G.G."/>
            <person name="Dolezel J."/>
            <person name="Hendre P.S."/>
            <person name="Van Deynze A."/>
            <person name="Kumar P.L."/>
            <person name="Obidiegwu J.E."/>
            <person name="Bhattacharjee R."/>
            <person name="Rokhsar D.S."/>
        </authorList>
    </citation>
    <scope>NUCLEOTIDE SEQUENCE [LARGE SCALE GENOMIC DNA]</scope>
    <source>
        <strain evidence="2">cv. TDa95/00328</strain>
    </source>
</reference>
<gene>
    <name evidence="1" type="ORF">IHE45_19G158300</name>
</gene>
<evidence type="ECO:0000313" key="2">
    <source>
        <dbReference type="Proteomes" id="UP000827976"/>
    </source>
</evidence>
<dbReference type="Proteomes" id="UP000827976">
    <property type="component" value="Chromosome 19"/>
</dbReference>